<feature type="signal peptide" evidence="1">
    <location>
        <begin position="1"/>
        <end position="22"/>
    </location>
</feature>
<dbReference type="Gene3D" id="2.30.110.10">
    <property type="entry name" value="Electron Transport, Fmn-binding Protein, Chain A"/>
    <property type="match status" value="1"/>
</dbReference>
<dbReference type="EMBL" id="HE616745">
    <property type="protein sequence ID" value="CCE92096.1"/>
    <property type="molecule type" value="Genomic_DNA"/>
</dbReference>
<dbReference type="PANTHER" id="PTHR37273">
    <property type="entry name" value="CHROMOSOME 8, WHOLE GENOME SHOTGUN SEQUENCE"/>
    <property type="match status" value="1"/>
</dbReference>
<dbReference type="STRING" id="1076872.G8ZU02"/>
<protein>
    <recommendedName>
        <fullName evidence="2">CREG-like beta-barrel domain-containing protein</fullName>
    </recommendedName>
</protein>
<dbReference type="Pfam" id="PF13883">
    <property type="entry name" value="CREG_beta-barrel"/>
    <property type="match status" value="1"/>
</dbReference>
<dbReference type="KEGG" id="tdl:TDEL_0D05120"/>
<gene>
    <name evidence="3" type="primary">TDEL0D05120</name>
    <name evidence="3" type="ORF">TDEL_0D05120</name>
</gene>
<feature type="domain" description="CREG-like beta-barrel" evidence="2">
    <location>
        <begin position="23"/>
        <end position="193"/>
    </location>
</feature>
<organism evidence="3 4">
    <name type="scientific">Torulaspora delbrueckii</name>
    <name type="common">Yeast</name>
    <name type="synonym">Candida colliculosa</name>
    <dbReference type="NCBI Taxonomy" id="4950"/>
    <lineage>
        <taxon>Eukaryota</taxon>
        <taxon>Fungi</taxon>
        <taxon>Dikarya</taxon>
        <taxon>Ascomycota</taxon>
        <taxon>Saccharomycotina</taxon>
        <taxon>Saccharomycetes</taxon>
        <taxon>Saccharomycetales</taxon>
        <taxon>Saccharomycetaceae</taxon>
        <taxon>Torulaspora</taxon>
    </lineage>
</organism>
<dbReference type="eggNOG" id="ENOG502RDU8">
    <property type="taxonomic scope" value="Eukaryota"/>
</dbReference>
<keyword evidence="4" id="KW-1185">Reference proteome</keyword>
<dbReference type="RefSeq" id="XP_003681307.1">
    <property type="nucleotide sequence ID" value="XM_003681259.1"/>
</dbReference>
<evidence type="ECO:0000256" key="1">
    <source>
        <dbReference type="SAM" id="SignalP"/>
    </source>
</evidence>
<feature type="chain" id="PRO_5003519708" description="CREG-like beta-barrel domain-containing protein" evidence="1">
    <location>
        <begin position="23"/>
        <end position="244"/>
    </location>
</feature>
<name>G8ZU02_TORDE</name>
<proteinExistence type="predicted"/>
<reference evidence="3 4" key="1">
    <citation type="journal article" date="2011" name="Proc. Natl. Acad. Sci. U.S.A.">
        <title>Evolutionary erosion of yeast sex chromosomes by mating-type switching accidents.</title>
        <authorList>
            <person name="Gordon J.L."/>
            <person name="Armisen D."/>
            <person name="Proux-Wera E."/>
            <person name="Oheigeartaigh S.S."/>
            <person name="Byrne K.P."/>
            <person name="Wolfe K.H."/>
        </authorList>
    </citation>
    <scope>NUCLEOTIDE SEQUENCE [LARGE SCALE GENOMIC DNA]</scope>
    <source>
        <strain evidence="4">ATCC 10662 / CBS 1146 / NBRC 0425 / NCYC 2629 / NRRL Y-866</strain>
    </source>
</reference>
<dbReference type="InterPro" id="IPR012349">
    <property type="entry name" value="Split_barrel_FMN-bd"/>
</dbReference>
<keyword evidence="1" id="KW-0732">Signal</keyword>
<dbReference type="InterPro" id="IPR055343">
    <property type="entry name" value="CREG_beta-barrel"/>
</dbReference>
<dbReference type="InParanoid" id="G8ZU02"/>
<dbReference type="AlphaFoldDB" id="G8ZU02"/>
<dbReference type="SUPFAM" id="SSF50475">
    <property type="entry name" value="FMN-binding split barrel"/>
    <property type="match status" value="1"/>
</dbReference>
<dbReference type="GeneID" id="11502530"/>
<accession>G8ZU02</accession>
<dbReference type="OrthoDB" id="2138282at2759"/>
<dbReference type="Proteomes" id="UP000005627">
    <property type="component" value="Chromosome 4"/>
</dbReference>
<evidence type="ECO:0000313" key="3">
    <source>
        <dbReference type="EMBL" id="CCE92096.1"/>
    </source>
</evidence>
<dbReference type="PANTHER" id="PTHR37273:SF1">
    <property type="entry name" value="ADL397C-AP"/>
    <property type="match status" value="1"/>
</dbReference>
<evidence type="ECO:0000313" key="4">
    <source>
        <dbReference type="Proteomes" id="UP000005627"/>
    </source>
</evidence>
<sequence length="244" mass="27727">MVSSPFILQMLTLLMVVVTAHSEKRAAILARRMVNLQSSLHFNSLRSDDIPISMAEYYVASDTCSDVEGLSNNGDPILLLSKMSTSYKNWHNNGTISVTIEKPKMGHFDGIMGKPRGIFFGKLRELHLSHENAKRLAGHFLIRHPDARHWLPDDHESHVHDTRWFEFEVQSVYFVGGFGDRSFIGNISGNVYHQDLRDDESYPCHEVNLQDALPKEVEGGSRSLSQQSSFDGFFQLIKTLIMNY</sequence>
<dbReference type="HOGENOM" id="CLU_056802_4_0_1"/>
<evidence type="ECO:0000259" key="2">
    <source>
        <dbReference type="Pfam" id="PF13883"/>
    </source>
</evidence>